<evidence type="ECO:0000313" key="1">
    <source>
        <dbReference type="EMBL" id="SHE90535.1"/>
    </source>
</evidence>
<dbReference type="STRING" id="1121025.SAMN02745249_01397"/>
<reference evidence="1 2" key="1">
    <citation type="submission" date="2016-11" db="EMBL/GenBank/DDBJ databases">
        <authorList>
            <person name="Jaros S."/>
            <person name="Januszkiewicz K."/>
            <person name="Wedrychowicz H."/>
        </authorList>
    </citation>
    <scope>NUCLEOTIDE SEQUENCE [LARGE SCALE GENOMIC DNA]</scope>
    <source>
        <strain evidence="1 2">DSM 15692</strain>
    </source>
</reference>
<sequence>MAEDKQDKTEYEVWLMIIKDSFAKQGYQKVSTDDLWDYCLNFLWKHKRPERYFEEIRDIMAIEPNDYFTYASLQAQIYNVSSLNEMNFDDLF</sequence>
<gene>
    <name evidence="1" type="ORF">SAMN02745249_01397</name>
</gene>
<keyword evidence="2" id="KW-1185">Reference proteome</keyword>
<accession>A0A1M4XAV5</accession>
<name>A0A1M4XAV5_9LACT</name>
<dbReference type="Pfam" id="PF13797">
    <property type="entry name" value="Post_transc_reg"/>
    <property type="match status" value="1"/>
</dbReference>
<dbReference type="AlphaFoldDB" id="A0A1M4XAV5"/>
<dbReference type="EMBL" id="FQUF01000020">
    <property type="protein sequence ID" value="SHE90535.1"/>
    <property type="molecule type" value="Genomic_DNA"/>
</dbReference>
<protein>
    <submittedName>
        <fullName evidence="1">Post-transcriptional regulator</fullName>
    </submittedName>
</protein>
<dbReference type="Proteomes" id="UP000184128">
    <property type="component" value="Unassembled WGS sequence"/>
</dbReference>
<dbReference type="RefSeq" id="WP_073298147.1">
    <property type="nucleotide sequence ID" value="NZ_FQUF01000020.1"/>
</dbReference>
<dbReference type="InterPro" id="IPR025716">
    <property type="entry name" value="Post-transcriptional_regulator"/>
</dbReference>
<organism evidence="1 2">
    <name type="scientific">Atopostipes suicloacalis DSM 15692</name>
    <dbReference type="NCBI Taxonomy" id="1121025"/>
    <lineage>
        <taxon>Bacteria</taxon>
        <taxon>Bacillati</taxon>
        <taxon>Bacillota</taxon>
        <taxon>Bacilli</taxon>
        <taxon>Lactobacillales</taxon>
        <taxon>Carnobacteriaceae</taxon>
        <taxon>Atopostipes</taxon>
    </lineage>
</organism>
<evidence type="ECO:0000313" key="2">
    <source>
        <dbReference type="Proteomes" id="UP000184128"/>
    </source>
</evidence>
<proteinExistence type="predicted"/>